<protein>
    <submittedName>
        <fullName evidence="1">Uncharacterized protein</fullName>
    </submittedName>
</protein>
<evidence type="ECO:0000313" key="2">
    <source>
        <dbReference type="Proteomes" id="UP001055879"/>
    </source>
</evidence>
<reference evidence="1 2" key="2">
    <citation type="journal article" date="2022" name="Mol. Ecol. Resour.">
        <title>The genomes of chicory, endive, great burdock and yacon provide insights into Asteraceae paleo-polyploidization history and plant inulin production.</title>
        <authorList>
            <person name="Fan W."/>
            <person name="Wang S."/>
            <person name="Wang H."/>
            <person name="Wang A."/>
            <person name="Jiang F."/>
            <person name="Liu H."/>
            <person name="Zhao H."/>
            <person name="Xu D."/>
            <person name="Zhang Y."/>
        </authorList>
    </citation>
    <scope>NUCLEOTIDE SEQUENCE [LARGE SCALE GENOMIC DNA]</scope>
    <source>
        <strain evidence="2">cv. Niubang</strain>
    </source>
</reference>
<evidence type="ECO:0000313" key="1">
    <source>
        <dbReference type="EMBL" id="KAI3747969.1"/>
    </source>
</evidence>
<comment type="caution">
    <text evidence="1">The sequence shown here is derived from an EMBL/GenBank/DDBJ whole genome shotgun (WGS) entry which is preliminary data.</text>
</comment>
<keyword evidence="2" id="KW-1185">Reference proteome</keyword>
<proteinExistence type="predicted"/>
<sequence>MEVALELLRCACAIQNDIQNLLSCERDIVQSCYCDSSRSFDPRRESDVPPDVTLEVILFESPNKNRWPWCLSELFKYGAEFCPRAVQEANAVDDLELGCLLSYTRCYSMGSYEYVVERREICNTCERMIDDKDIDRKKMKISQKQIGLLFPRSSYGLRTEILLVLMRIKCKDALCKKCACQDFGVENAGTAGIIYCNDKVRDAGNLLTRANFTLPGVDVDEYHVRYYKP</sequence>
<gene>
    <name evidence="1" type="ORF">L6452_10741</name>
</gene>
<organism evidence="1 2">
    <name type="scientific">Arctium lappa</name>
    <name type="common">Greater burdock</name>
    <name type="synonym">Lappa major</name>
    <dbReference type="NCBI Taxonomy" id="4217"/>
    <lineage>
        <taxon>Eukaryota</taxon>
        <taxon>Viridiplantae</taxon>
        <taxon>Streptophyta</taxon>
        <taxon>Embryophyta</taxon>
        <taxon>Tracheophyta</taxon>
        <taxon>Spermatophyta</taxon>
        <taxon>Magnoliopsida</taxon>
        <taxon>eudicotyledons</taxon>
        <taxon>Gunneridae</taxon>
        <taxon>Pentapetalae</taxon>
        <taxon>asterids</taxon>
        <taxon>campanulids</taxon>
        <taxon>Asterales</taxon>
        <taxon>Asteraceae</taxon>
        <taxon>Carduoideae</taxon>
        <taxon>Cardueae</taxon>
        <taxon>Arctiinae</taxon>
        <taxon>Arctium</taxon>
    </lineage>
</organism>
<name>A0ACB9DMQ0_ARCLA</name>
<dbReference type="Proteomes" id="UP001055879">
    <property type="component" value="Linkage Group LG03"/>
</dbReference>
<reference evidence="2" key="1">
    <citation type="journal article" date="2022" name="Mol. Ecol. Resour.">
        <title>The genomes of chicory, endive, great burdock and yacon provide insights into Asteraceae palaeo-polyploidization history and plant inulin production.</title>
        <authorList>
            <person name="Fan W."/>
            <person name="Wang S."/>
            <person name="Wang H."/>
            <person name="Wang A."/>
            <person name="Jiang F."/>
            <person name="Liu H."/>
            <person name="Zhao H."/>
            <person name="Xu D."/>
            <person name="Zhang Y."/>
        </authorList>
    </citation>
    <scope>NUCLEOTIDE SEQUENCE [LARGE SCALE GENOMIC DNA]</scope>
    <source>
        <strain evidence="2">cv. Niubang</strain>
    </source>
</reference>
<accession>A0ACB9DMQ0</accession>
<dbReference type="EMBL" id="CM042049">
    <property type="protein sequence ID" value="KAI3747969.1"/>
    <property type="molecule type" value="Genomic_DNA"/>
</dbReference>